<name>A0ABS9KNV5_9BACT</name>
<proteinExistence type="predicted"/>
<gene>
    <name evidence="2" type="ORF">LZZ85_06765</name>
</gene>
<evidence type="ECO:0000313" key="3">
    <source>
        <dbReference type="Proteomes" id="UP001165367"/>
    </source>
</evidence>
<feature type="domain" description="Glycosyltransferase 2-like" evidence="1">
    <location>
        <begin position="8"/>
        <end position="132"/>
    </location>
</feature>
<dbReference type="Pfam" id="PF00535">
    <property type="entry name" value="Glycos_transf_2"/>
    <property type="match status" value="1"/>
</dbReference>
<dbReference type="PANTHER" id="PTHR22916">
    <property type="entry name" value="GLYCOSYLTRANSFERASE"/>
    <property type="match status" value="1"/>
</dbReference>
<reference evidence="2" key="1">
    <citation type="submission" date="2022-01" db="EMBL/GenBank/DDBJ databases">
        <authorList>
            <person name="Jo J.-H."/>
            <person name="Im W.-T."/>
        </authorList>
    </citation>
    <scope>NUCLEOTIDE SEQUENCE</scope>
    <source>
        <strain evidence="2">NA20</strain>
    </source>
</reference>
<sequence length="294" mass="33552">MSVYPKISIITPSYNQAQFLEQTILSVLGQKYPNLEYIIMDGGSNDGSVEVIKKYEQEITYWVSERDSGQSHAINKGFARATGDILAWLNSDDMYMPGALLLMAKQYNAGERGIWFGNCMHFKKDHRGITSYGSNVVYEQAHSLLENYDFIIQPSSFWTRTVWDTLGDLQEDLHFGFDWEWFLRAKQQGIAFFALADCLSMYRFHESHKTGTGGNKRQTELLKVYEKYSEKYAELYGSLMKIPVPLTGAAASLIRKASKLSGRTISESRLLKLIGGQQFKRFSMNEINNCISML</sequence>
<dbReference type="Proteomes" id="UP001165367">
    <property type="component" value="Unassembled WGS sequence"/>
</dbReference>
<dbReference type="InterPro" id="IPR029044">
    <property type="entry name" value="Nucleotide-diphossugar_trans"/>
</dbReference>
<dbReference type="Gene3D" id="3.90.550.10">
    <property type="entry name" value="Spore Coat Polysaccharide Biosynthesis Protein SpsA, Chain A"/>
    <property type="match status" value="1"/>
</dbReference>
<dbReference type="PANTHER" id="PTHR22916:SF65">
    <property type="entry name" value="SLR1065 PROTEIN"/>
    <property type="match status" value="1"/>
</dbReference>
<dbReference type="InterPro" id="IPR001173">
    <property type="entry name" value="Glyco_trans_2-like"/>
</dbReference>
<comment type="caution">
    <text evidence="2">The sequence shown here is derived from an EMBL/GenBank/DDBJ whole genome shotgun (WGS) entry which is preliminary data.</text>
</comment>
<dbReference type="CDD" id="cd06433">
    <property type="entry name" value="GT_2_WfgS_like"/>
    <property type="match status" value="1"/>
</dbReference>
<keyword evidence="3" id="KW-1185">Reference proteome</keyword>
<organism evidence="2 3">
    <name type="scientific">Terrimonas ginsenosidimutans</name>
    <dbReference type="NCBI Taxonomy" id="2908004"/>
    <lineage>
        <taxon>Bacteria</taxon>
        <taxon>Pseudomonadati</taxon>
        <taxon>Bacteroidota</taxon>
        <taxon>Chitinophagia</taxon>
        <taxon>Chitinophagales</taxon>
        <taxon>Chitinophagaceae</taxon>
        <taxon>Terrimonas</taxon>
    </lineage>
</organism>
<dbReference type="SUPFAM" id="SSF53448">
    <property type="entry name" value="Nucleotide-diphospho-sugar transferases"/>
    <property type="match status" value="1"/>
</dbReference>
<evidence type="ECO:0000259" key="1">
    <source>
        <dbReference type="Pfam" id="PF00535"/>
    </source>
</evidence>
<evidence type="ECO:0000313" key="2">
    <source>
        <dbReference type="EMBL" id="MCG2613974.1"/>
    </source>
</evidence>
<accession>A0ABS9KNV5</accession>
<dbReference type="RefSeq" id="WP_237869956.1">
    <property type="nucleotide sequence ID" value="NZ_JAKLTR010000003.1"/>
</dbReference>
<protein>
    <submittedName>
        <fullName evidence="2">Glycosyltransferase</fullName>
    </submittedName>
</protein>
<dbReference type="EMBL" id="JAKLTR010000003">
    <property type="protein sequence ID" value="MCG2613974.1"/>
    <property type="molecule type" value="Genomic_DNA"/>
</dbReference>